<feature type="region of interest" description="Disordered" evidence="1">
    <location>
        <begin position="50"/>
        <end position="86"/>
    </location>
</feature>
<sequence>MHFIEWHFIETPHIAYYSFSLQWWPRHATSSARCGVPGACAATMTTTMWRKEEEEGPSSTGGGDRVRWPLPPGEERGDGKGMEESRPDAAVFAARLTSLEEKAVAKARRSHHGHGESRGWRPDCFFLDQTIT</sequence>
<evidence type="ECO:0000256" key="1">
    <source>
        <dbReference type="SAM" id="MobiDB-lite"/>
    </source>
</evidence>
<protein>
    <submittedName>
        <fullName evidence="2">Uncharacterized protein</fullName>
    </submittedName>
</protein>
<proteinExistence type="predicted"/>
<organism evidence="2 3">
    <name type="scientific">Oryza sativa subsp. japonica</name>
    <name type="common">Rice</name>
    <dbReference type="NCBI Taxonomy" id="39947"/>
    <lineage>
        <taxon>Eukaryota</taxon>
        <taxon>Viridiplantae</taxon>
        <taxon>Streptophyta</taxon>
        <taxon>Embryophyta</taxon>
        <taxon>Tracheophyta</taxon>
        <taxon>Spermatophyta</taxon>
        <taxon>Magnoliopsida</taxon>
        <taxon>Liliopsida</taxon>
        <taxon>Poales</taxon>
        <taxon>Poaceae</taxon>
        <taxon>BOP clade</taxon>
        <taxon>Oryzoideae</taxon>
        <taxon>Oryzeae</taxon>
        <taxon>Oryzinae</taxon>
        <taxon>Oryza</taxon>
        <taxon>Oryza sativa</taxon>
    </lineage>
</organism>
<dbReference type="AlphaFoldDB" id="Q6ZAJ1"/>
<evidence type="ECO:0000313" key="3">
    <source>
        <dbReference type="Proteomes" id="UP000000763"/>
    </source>
</evidence>
<name>Q6ZAJ1_ORYSJ</name>
<accession>Q6ZAJ1</accession>
<reference evidence="3" key="2">
    <citation type="journal article" date="2008" name="Nucleic Acids Res.">
        <title>The rice annotation project database (RAP-DB): 2008 update.</title>
        <authorList>
            <consortium name="The rice annotation project (RAP)"/>
        </authorList>
    </citation>
    <scope>GENOME REANNOTATION</scope>
    <source>
        <strain evidence="3">cv. Nipponbare</strain>
    </source>
</reference>
<feature type="compositionally biased region" description="Basic and acidic residues" evidence="1">
    <location>
        <begin position="73"/>
        <end position="86"/>
    </location>
</feature>
<dbReference type="Proteomes" id="UP000000763">
    <property type="component" value="Chromosome 8"/>
</dbReference>
<gene>
    <name evidence="2" type="primary">P0042B03.43</name>
</gene>
<dbReference type="EMBL" id="AP004658">
    <property type="protein sequence ID" value="BAC99647.1"/>
    <property type="molecule type" value="Genomic_DNA"/>
</dbReference>
<evidence type="ECO:0000313" key="2">
    <source>
        <dbReference type="EMBL" id="BAC99647.1"/>
    </source>
</evidence>
<reference evidence="3" key="1">
    <citation type="journal article" date="2005" name="Nature">
        <title>The map-based sequence of the rice genome.</title>
        <authorList>
            <consortium name="International rice genome sequencing project (IRGSP)"/>
            <person name="Matsumoto T."/>
            <person name="Wu J."/>
            <person name="Kanamori H."/>
            <person name="Katayose Y."/>
            <person name="Fujisawa M."/>
            <person name="Namiki N."/>
            <person name="Mizuno H."/>
            <person name="Yamamoto K."/>
            <person name="Antonio B.A."/>
            <person name="Baba T."/>
            <person name="Sakata K."/>
            <person name="Nagamura Y."/>
            <person name="Aoki H."/>
            <person name="Arikawa K."/>
            <person name="Arita K."/>
            <person name="Bito T."/>
            <person name="Chiden Y."/>
            <person name="Fujitsuka N."/>
            <person name="Fukunaka R."/>
            <person name="Hamada M."/>
            <person name="Harada C."/>
            <person name="Hayashi A."/>
            <person name="Hijishita S."/>
            <person name="Honda M."/>
            <person name="Hosokawa S."/>
            <person name="Ichikawa Y."/>
            <person name="Idonuma A."/>
            <person name="Iijima M."/>
            <person name="Ikeda M."/>
            <person name="Ikeno M."/>
            <person name="Ito K."/>
            <person name="Ito S."/>
            <person name="Ito T."/>
            <person name="Ito Y."/>
            <person name="Ito Y."/>
            <person name="Iwabuchi A."/>
            <person name="Kamiya K."/>
            <person name="Karasawa W."/>
            <person name="Kurita K."/>
            <person name="Katagiri S."/>
            <person name="Kikuta A."/>
            <person name="Kobayashi H."/>
            <person name="Kobayashi N."/>
            <person name="Machita K."/>
            <person name="Maehara T."/>
            <person name="Masukawa M."/>
            <person name="Mizubayashi T."/>
            <person name="Mukai Y."/>
            <person name="Nagasaki H."/>
            <person name="Nagata Y."/>
            <person name="Naito S."/>
            <person name="Nakashima M."/>
            <person name="Nakama Y."/>
            <person name="Nakamichi Y."/>
            <person name="Nakamura M."/>
            <person name="Meguro A."/>
            <person name="Negishi M."/>
            <person name="Ohta I."/>
            <person name="Ohta T."/>
            <person name="Okamoto M."/>
            <person name="Ono N."/>
            <person name="Saji S."/>
            <person name="Sakaguchi M."/>
            <person name="Sakai K."/>
            <person name="Shibata M."/>
            <person name="Shimokawa T."/>
            <person name="Song J."/>
            <person name="Takazaki Y."/>
            <person name="Terasawa K."/>
            <person name="Tsugane M."/>
            <person name="Tsuji K."/>
            <person name="Ueda S."/>
            <person name="Waki K."/>
            <person name="Yamagata H."/>
            <person name="Yamamoto M."/>
            <person name="Yamamoto S."/>
            <person name="Yamane H."/>
            <person name="Yoshiki S."/>
            <person name="Yoshihara R."/>
            <person name="Yukawa K."/>
            <person name="Zhong H."/>
            <person name="Yano M."/>
            <person name="Yuan Q."/>
            <person name="Ouyang S."/>
            <person name="Liu J."/>
            <person name="Jones K.M."/>
            <person name="Gansberger K."/>
            <person name="Moffat K."/>
            <person name="Hill J."/>
            <person name="Bera J."/>
            <person name="Fadrosh D."/>
            <person name="Jin S."/>
            <person name="Johri S."/>
            <person name="Kim M."/>
            <person name="Overton L."/>
            <person name="Reardon M."/>
            <person name="Tsitrin T."/>
            <person name="Vuong H."/>
            <person name="Weaver B."/>
            <person name="Ciecko A."/>
            <person name="Tallon L."/>
            <person name="Jackson J."/>
            <person name="Pai G."/>
            <person name="Aken S.V."/>
            <person name="Utterback T."/>
            <person name="Reidmuller S."/>
            <person name="Feldblyum T."/>
            <person name="Hsiao J."/>
            <person name="Zismann V."/>
            <person name="Iobst S."/>
            <person name="de Vazeille A.R."/>
            <person name="Buell C.R."/>
            <person name="Ying K."/>
            <person name="Li Y."/>
            <person name="Lu T."/>
            <person name="Huang Y."/>
            <person name="Zhao Q."/>
            <person name="Feng Q."/>
            <person name="Zhang L."/>
            <person name="Zhu J."/>
            <person name="Weng Q."/>
            <person name="Mu J."/>
            <person name="Lu Y."/>
            <person name="Fan D."/>
            <person name="Liu Y."/>
            <person name="Guan J."/>
            <person name="Zhang Y."/>
            <person name="Yu S."/>
            <person name="Liu X."/>
            <person name="Zhang Y."/>
            <person name="Hong G."/>
            <person name="Han B."/>
            <person name="Choisne N."/>
            <person name="Demange N."/>
            <person name="Orjeda G."/>
            <person name="Samain S."/>
            <person name="Cattolico L."/>
            <person name="Pelletier E."/>
            <person name="Couloux A."/>
            <person name="Segurens B."/>
            <person name="Wincker P."/>
            <person name="D'Hont A."/>
            <person name="Scarpelli C."/>
            <person name="Weissenbach J."/>
            <person name="Salanoubat M."/>
            <person name="Quetier F."/>
            <person name="Yu Y."/>
            <person name="Kim H.R."/>
            <person name="Rambo T."/>
            <person name="Currie J."/>
            <person name="Collura K."/>
            <person name="Luo M."/>
            <person name="Yang T."/>
            <person name="Ammiraju J.S.S."/>
            <person name="Engler F."/>
            <person name="Soderlund C."/>
            <person name="Wing R.A."/>
            <person name="Palmer L.E."/>
            <person name="de la Bastide M."/>
            <person name="Spiegel L."/>
            <person name="Nascimento L."/>
            <person name="Zutavern T."/>
            <person name="O'Shaughnessy A."/>
            <person name="Dike S."/>
            <person name="Dedhia N."/>
            <person name="Preston R."/>
            <person name="Balija V."/>
            <person name="McCombie W.R."/>
            <person name="Chow T."/>
            <person name="Chen H."/>
            <person name="Chung M."/>
            <person name="Chen C."/>
            <person name="Shaw J."/>
            <person name="Wu H."/>
            <person name="Hsiao K."/>
            <person name="Chao Y."/>
            <person name="Chu M."/>
            <person name="Cheng C."/>
            <person name="Hour A."/>
            <person name="Lee P."/>
            <person name="Lin S."/>
            <person name="Lin Y."/>
            <person name="Liou J."/>
            <person name="Liu S."/>
            <person name="Hsing Y."/>
            <person name="Raghuvanshi S."/>
            <person name="Mohanty A."/>
            <person name="Bharti A.K."/>
            <person name="Gaur A."/>
            <person name="Gupta V."/>
            <person name="Kumar D."/>
            <person name="Ravi V."/>
            <person name="Vij S."/>
            <person name="Kapur A."/>
            <person name="Khurana P."/>
            <person name="Khurana P."/>
            <person name="Khurana J.P."/>
            <person name="Tyagi A.K."/>
            <person name="Gaikwad K."/>
            <person name="Singh A."/>
            <person name="Dalal V."/>
            <person name="Srivastava S."/>
            <person name="Dixit A."/>
            <person name="Pal A.K."/>
            <person name="Ghazi I.A."/>
            <person name="Yadav M."/>
            <person name="Pandit A."/>
            <person name="Bhargava A."/>
            <person name="Sureshbabu K."/>
            <person name="Batra K."/>
            <person name="Sharma T.R."/>
            <person name="Mohapatra T."/>
            <person name="Singh N.K."/>
            <person name="Messing J."/>
            <person name="Nelson A.B."/>
            <person name="Fuks G."/>
            <person name="Kavchok S."/>
            <person name="Keizer G."/>
            <person name="Linton E."/>
            <person name="Llaca V."/>
            <person name="Song R."/>
            <person name="Tanyolac B."/>
            <person name="Young S."/>
            <person name="Ho-Il K."/>
            <person name="Hahn J.H."/>
            <person name="Sangsakoo G."/>
            <person name="Vanavichit A."/>
            <person name="de Mattos Luiz.A.T."/>
            <person name="Zimmer P.D."/>
            <person name="Malone G."/>
            <person name="Dellagostin O."/>
            <person name="de Oliveira A.C."/>
            <person name="Bevan M."/>
            <person name="Bancroft I."/>
            <person name="Minx P."/>
            <person name="Cordum H."/>
            <person name="Wilson R."/>
            <person name="Cheng Z."/>
            <person name="Jin W."/>
            <person name="Jiang J."/>
            <person name="Leong S.A."/>
            <person name="Iwama H."/>
            <person name="Gojobori T."/>
            <person name="Itoh T."/>
            <person name="Niimura Y."/>
            <person name="Fujii Y."/>
            <person name="Habara T."/>
            <person name="Sakai H."/>
            <person name="Sato Y."/>
            <person name="Wilson G."/>
            <person name="Kumar K."/>
            <person name="McCouch S."/>
            <person name="Juretic N."/>
            <person name="Hoen D."/>
            <person name="Wright S."/>
            <person name="Bruskiewich R."/>
            <person name="Bureau T."/>
            <person name="Miyao A."/>
            <person name="Hirochika H."/>
            <person name="Nishikawa T."/>
            <person name="Kadowaki K."/>
            <person name="Sugiura M."/>
            <person name="Burr B."/>
            <person name="Sasaki T."/>
        </authorList>
    </citation>
    <scope>NUCLEOTIDE SEQUENCE [LARGE SCALE GENOMIC DNA]</scope>
    <source>
        <strain evidence="3">cv. Nipponbare</strain>
    </source>
</reference>